<keyword evidence="4" id="KW-1185">Reference proteome</keyword>
<dbReference type="InterPro" id="IPR016913">
    <property type="entry name" value="UCP029215"/>
</dbReference>
<reference evidence="3 4" key="1">
    <citation type="journal article" date="2015" name="PLoS ONE">
        <title>Genome Sequence of Bacillus endophyticus and Analysis of Its Companion Mechanism in the Ketogulonigenium vulgare-Bacillus Strain Consortium.</title>
        <authorList>
            <person name="Jia N."/>
            <person name="Du J."/>
            <person name="Ding M.Z."/>
            <person name="Gao F."/>
            <person name="Yuan Y.J."/>
        </authorList>
    </citation>
    <scope>NUCLEOTIDE SEQUENCE [LARGE SCALE GENOMIC DNA]</scope>
    <source>
        <strain evidence="3 4">Hbe603</strain>
    </source>
</reference>
<evidence type="ECO:0000313" key="4">
    <source>
        <dbReference type="Proteomes" id="UP000036202"/>
    </source>
</evidence>
<feature type="region of interest" description="Disordered" evidence="2">
    <location>
        <begin position="331"/>
        <end position="360"/>
    </location>
</feature>
<accession>A0A0H4KK86</accession>
<dbReference type="PIRSF" id="PIRSF029215">
    <property type="entry name" value="UCP029215"/>
    <property type="match status" value="1"/>
</dbReference>
<dbReference type="OrthoDB" id="9813763at2"/>
<dbReference type="Proteomes" id="UP000036202">
    <property type="component" value="Chromosome"/>
</dbReference>
<evidence type="ECO:0008006" key="5">
    <source>
        <dbReference type="Google" id="ProtNLM"/>
    </source>
</evidence>
<keyword evidence="1" id="KW-0175">Coiled coil</keyword>
<evidence type="ECO:0000256" key="2">
    <source>
        <dbReference type="SAM" id="MobiDB-lite"/>
    </source>
</evidence>
<dbReference type="KEGG" id="beo:BEH_11705"/>
<organism evidence="3 4">
    <name type="scientific">Priestia filamentosa</name>
    <dbReference type="NCBI Taxonomy" id="1402861"/>
    <lineage>
        <taxon>Bacteria</taxon>
        <taxon>Bacillati</taxon>
        <taxon>Bacillota</taxon>
        <taxon>Bacilli</taxon>
        <taxon>Bacillales</taxon>
        <taxon>Bacillaceae</taxon>
        <taxon>Priestia</taxon>
    </lineage>
</organism>
<feature type="coiled-coil region" evidence="1">
    <location>
        <begin position="225"/>
        <end position="252"/>
    </location>
</feature>
<gene>
    <name evidence="3" type="ORF">BEH_11705</name>
</gene>
<dbReference type="PATRIC" id="fig|135735.6.peg.2452"/>
<sequence length="360" mass="40397">MKTQRFDKALIQDYDETSEGYLTVTVPITRPGVFPYQRSDGTIQMEAKLPDEIFKESTIRSARSKPVTDDHPNEPVTIDNYNRYAKGLSHTDAAVRNLKLYVSMTITDKALIQKIRDGKREISIGFLSDVVAEKGTYNGDNYEYVQRNLEINHIAIVDQGRAGPEVAIRNDSDAWQIDSNNKGGNGEMPTYKIDGKEYEVDSAVKSHLEVQAAQLETANIKVKDYDGLKGRYDALEIQLNNTKQELKDAKENTFSADELDAKVEARVELLNSAKTLLGDSFDFKGKTEREIKEAVIQKSKPDFKGDGQSDEYVNAFFDFTVGQVKQEGFSSTGSNHMFTGDNGNGSKVQDMKNQRLNMNK</sequence>
<name>A0A0H4KK86_9BACI</name>
<dbReference type="AlphaFoldDB" id="A0A0H4KK86"/>
<dbReference type="EMBL" id="CP011974">
    <property type="protein sequence ID" value="AKO92699.1"/>
    <property type="molecule type" value="Genomic_DNA"/>
</dbReference>
<proteinExistence type="predicted"/>
<evidence type="ECO:0000313" key="3">
    <source>
        <dbReference type="EMBL" id="AKO92699.1"/>
    </source>
</evidence>
<reference evidence="4" key="2">
    <citation type="submission" date="2015-06" db="EMBL/GenBank/DDBJ databases">
        <title>Genome Sequence of Bacillus endophyticus and Analysis of its Companion Mechanism in the Ketogulonigenium vulgare-Bacillus strain Consortium.</title>
        <authorList>
            <person name="Jia N."/>
            <person name="Du J."/>
            <person name="Ding M.-Z."/>
            <person name="Gao F."/>
            <person name="Yuan Y.-J."/>
        </authorList>
    </citation>
    <scope>NUCLEOTIDE SEQUENCE [LARGE SCALE GENOMIC DNA]</scope>
    <source>
        <strain evidence="4">Hbe603</strain>
    </source>
</reference>
<evidence type="ECO:0000256" key="1">
    <source>
        <dbReference type="SAM" id="Coils"/>
    </source>
</evidence>
<dbReference type="RefSeq" id="WP_046217261.1">
    <property type="nucleotide sequence ID" value="NZ_CP011974.1"/>
</dbReference>
<dbReference type="Pfam" id="PF09979">
    <property type="entry name" value="DUF2213"/>
    <property type="match status" value="1"/>
</dbReference>
<protein>
    <recommendedName>
        <fullName evidence="5">DUF2213 domain-containing protein</fullName>
    </recommendedName>
</protein>